<dbReference type="EMBL" id="MFCX01000020">
    <property type="protein sequence ID" value="OGE25855.1"/>
    <property type="molecule type" value="Genomic_DNA"/>
</dbReference>
<feature type="coiled-coil region" evidence="1">
    <location>
        <begin position="64"/>
        <end position="91"/>
    </location>
</feature>
<protein>
    <submittedName>
        <fullName evidence="2">Uncharacterized protein</fullName>
    </submittedName>
</protein>
<reference evidence="2 3" key="1">
    <citation type="journal article" date="2016" name="Nat. Commun.">
        <title>Thousands of microbial genomes shed light on interconnected biogeochemical processes in an aquifer system.</title>
        <authorList>
            <person name="Anantharaman K."/>
            <person name="Brown C.T."/>
            <person name="Hug L.A."/>
            <person name="Sharon I."/>
            <person name="Castelle C.J."/>
            <person name="Probst A.J."/>
            <person name="Thomas B.C."/>
            <person name="Singh A."/>
            <person name="Wilkins M.J."/>
            <person name="Karaoz U."/>
            <person name="Brodie E.L."/>
            <person name="Williams K.H."/>
            <person name="Hubbard S.S."/>
            <person name="Banfield J.F."/>
        </authorList>
    </citation>
    <scope>NUCLEOTIDE SEQUENCE [LARGE SCALE GENOMIC DNA]</scope>
</reference>
<evidence type="ECO:0000256" key="1">
    <source>
        <dbReference type="SAM" id="Coils"/>
    </source>
</evidence>
<name>A0A1F5JB40_9BACT</name>
<comment type="caution">
    <text evidence="2">The sequence shown here is derived from an EMBL/GenBank/DDBJ whole genome shotgun (WGS) entry which is preliminary data.</text>
</comment>
<accession>A0A1F5JB40</accession>
<proteinExistence type="predicted"/>
<gene>
    <name evidence="2" type="ORF">A3C26_01915</name>
</gene>
<organism evidence="2 3">
    <name type="scientific">Candidatus Daviesbacteria bacterium RIFCSPHIGHO2_02_FULL_39_12</name>
    <dbReference type="NCBI Taxonomy" id="1797770"/>
    <lineage>
        <taxon>Bacteria</taxon>
        <taxon>Candidatus Daviesiibacteriota</taxon>
    </lineage>
</organism>
<dbReference type="AlphaFoldDB" id="A0A1F5JB40"/>
<keyword evidence="1" id="KW-0175">Coiled coil</keyword>
<evidence type="ECO:0000313" key="2">
    <source>
        <dbReference type="EMBL" id="OGE25855.1"/>
    </source>
</evidence>
<sequence>MQTIRTTIRIRKDLLDQSRLVALRRETSLQEIINDTLAQGFGHITDFDVHKEAMARIDKFRGLKNRKFNVKKMVEENKKELEDRSSRILNLK</sequence>
<evidence type="ECO:0000313" key="3">
    <source>
        <dbReference type="Proteomes" id="UP000177042"/>
    </source>
</evidence>
<dbReference type="Proteomes" id="UP000177042">
    <property type="component" value="Unassembled WGS sequence"/>
</dbReference>